<evidence type="ECO:0000256" key="8">
    <source>
        <dbReference type="ARBA" id="ARBA00022573"/>
    </source>
</evidence>
<keyword evidence="10 19" id="KW-0812">Transmembrane</keyword>
<dbReference type="EC" id="2.7.8.26" evidence="5 19"/>
<feature type="transmembrane region" description="Helical" evidence="19">
    <location>
        <begin position="228"/>
        <end position="247"/>
    </location>
</feature>
<keyword evidence="11 19" id="KW-0460">Magnesium</keyword>
<dbReference type="EMBL" id="JAANNP010000001">
    <property type="protein sequence ID" value="NHC12444.1"/>
    <property type="molecule type" value="Genomic_DNA"/>
</dbReference>
<evidence type="ECO:0000256" key="16">
    <source>
        <dbReference type="ARBA" id="ARBA00032853"/>
    </source>
</evidence>
<comment type="cofactor">
    <cofactor evidence="1 19">
        <name>Mg(2+)</name>
        <dbReference type="ChEBI" id="CHEBI:18420"/>
    </cofactor>
</comment>
<keyword evidence="7 19" id="KW-1003">Cell membrane</keyword>
<keyword evidence="12 19" id="KW-1133">Transmembrane helix</keyword>
<dbReference type="RefSeq" id="WP_166276725.1">
    <property type="nucleotide sequence ID" value="NZ_JAANNP010000001.1"/>
</dbReference>
<keyword evidence="8 19" id="KW-0169">Cobalamin biosynthesis</keyword>
<comment type="pathway">
    <text evidence="3 19">Cofactor biosynthesis; adenosylcobalamin biosynthesis; adenosylcobalamin from cob(II)yrinate a,c-diamide: step 7/7.</text>
</comment>
<gene>
    <name evidence="19" type="primary">cobS</name>
    <name evidence="20" type="ORF">G9H71_01430</name>
</gene>
<evidence type="ECO:0000256" key="5">
    <source>
        <dbReference type="ARBA" id="ARBA00013200"/>
    </source>
</evidence>
<feature type="transmembrane region" description="Helical" evidence="19">
    <location>
        <begin position="168"/>
        <end position="190"/>
    </location>
</feature>
<comment type="caution">
    <text evidence="20">The sequence shown here is derived from an EMBL/GenBank/DDBJ whole genome shotgun (WGS) entry which is preliminary data.</text>
</comment>
<evidence type="ECO:0000256" key="7">
    <source>
        <dbReference type="ARBA" id="ARBA00022475"/>
    </source>
</evidence>
<evidence type="ECO:0000256" key="15">
    <source>
        <dbReference type="ARBA" id="ARBA00032605"/>
    </source>
</evidence>
<name>A0ABX0GRG6_9ACTN</name>
<dbReference type="HAMAP" id="MF_00719">
    <property type="entry name" value="CobS"/>
    <property type="match status" value="1"/>
</dbReference>
<evidence type="ECO:0000256" key="4">
    <source>
        <dbReference type="ARBA" id="ARBA00010561"/>
    </source>
</evidence>
<evidence type="ECO:0000256" key="19">
    <source>
        <dbReference type="HAMAP-Rule" id="MF_00719"/>
    </source>
</evidence>
<accession>A0ABX0GRG6</accession>
<evidence type="ECO:0000256" key="3">
    <source>
        <dbReference type="ARBA" id="ARBA00004663"/>
    </source>
</evidence>
<evidence type="ECO:0000256" key="18">
    <source>
        <dbReference type="ARBA" id="ARBA00049504"/>
    </source>
</evidence>
<comment type="similarity">
    <text evidence="4 19">Belongs to the CobS family.</text>
</comment>
<comment type="function">
    <text evidence="14 19">Joins adenosylcobinamide-GDP and alpha-ribazole to generate adenosylcobalamin (Ado-cobalamin). Also synthesizes adenosylcobalamin 5'-phosphate from adenosylcobinamide-GDP and alpha-ribazole 5'-phosphate.</text>
</comment>
<sequence>MTVLSTAGDALRLAVGTFTVLRVPAPRTVDARVAAGAMLLGPVVGAGLGAVASLALAVVDELDGPPMLGAAAALAVLAGLTRALHLDGLADTADGLGSGRPSAGALDVMKRSDIGPFGVVTLVLVLLADAAALASAPVAAPVVAAVAGRAAVTIACRRGVPAARPGGLGSAVAGSVPPLAAVAVAVAAVGVGGALLGVQGAAAAAAGLIAALALLARCRRRLGGVTGDVLGALVETATVVTLAGLALG</sequence>
<comment type="catalytic activity">
    <reaction evidence="17 19">
        <text>alpha-ribazole + adenosylcob(III)inamide-GDP = adenosylcob(III)alamin + GMP + H(+)</text>
        <dbReference type="Rhea" id="RHEA:16049"/>
        <dbReference type="ChEBI" id="CHEBI:10329"/>
        <dbReference type="ChEBI" id="CHEBI:15378"/>
        <dbReference type="ChEBI" id="CHEBI:18408"/>
        <dbReference type="ChEBI" id="CHEBI:58115"/>
        <dbReference type="ChEBI" id="CHEBI:60487"/>
        <dbReference type="EC" id="2.7.8.26"/>
    </reaction>
</comment>
<keyword evidence="13 19" id="KW-0472">Membrane</keyword>
<evidence type="ECO:0000256" key="12">
    <source>
        <dbReference type="ARBA" id="ARBA00022989"/>
    </source>
</evidence>
<feature type="transmembrane region" description="Helical" evidence="19">
    <location>
        <begin position="196"/>
        <end position="216"/>
    </location>
</feature>
<evidence type="ECO:0000256" key="13">
    <source>
        <dbReference type="ARBA" id="ARBA00023136"/>
    </source>
</evidence>
<comment type="subcellular location">
    <subcellularLocation>
        <location evidence="2 19">Cell membrane</location>
        <topology evidence="2 19">Multi-pass membrane protein</topology>
    </subcellularLocation>
</comment>
<comment type="catalytic activity">
    <reaction evidence="18 19">
        <text>alpha-ribazole 5'-phosphate + adenosylcob(III)inamide-GDP = adenosylcob(III)alamin 5'-phosphate + GMP + H(+)</text>
        <dbReference type="Rhea" id="RHEA:23560"/>
        <dbReference type="ChEBI" id="CHEBI:15378"/>
        <dbReference type="ChEBI" id="CHEBI:57918"/>
        <dbReference type="ChEBI" id="CHEBI:58115"/>
        <dbReference type="ChEBI" id="CHEBI:60487"/>
        <dbReference type="ChEBI" id="CHEBI:60493"/>
        <dbReference type="EC" id="2.7.8.26"/>
    </reaction>
</comment>
<evidence type="ECO:0000313" key="20">
    <source>
        <dbReference type="EMBL" id="NHC12444.1"/>
    </source>
</evidence>
<evidence type="ECO:0000313" key="21">
    <source>
        <dbReference type="Proteomes" id="UP000800981"/>
    </source>
</evidence>
<keyword evidence="9 19" id="KW-0808">Transferase</keyword>
<organism evidence="20 21">
    <name type="scientific">Motilibacter deserti</name>
    <dbReference type="NCBI Taxonomy" id="2714956"/>
    <lineage>
        <taxon>Bacteria</taxon>
        <taxon>Bacillati</taxon>
        <taxon>Actinomycetota</taxon>
        <taxon>Actinomycetes</taxon>
        <taxon>Motilibacterales</taxon>
        <taxon>Motilibacteraceae</taxon>
        <taxon>Motilibacter</taxon>
    </lineage>
</organism>
<evidence type="ECO:0000256" key="10">
    <source>
        <dbReference type="ARBA" id="ARBA00022692"/>
    </source>
</evidence>
<reference evidence="20 21" key="1">
    <citation type="submission" date="2020-03" db="EMBL/GenBank/DDBJ databases">
        <title>Two novel Motilibacter sp.</title>
        <authorList>
            <person name="Liu S."/>
        </authorList>
    </citation>
    <scope>NUCLEOTIDE SEQUENCE [LARGE SCALE GENOMIC DNA]</scope>
    <source>
        <strain evidence="20 21">E257</strain>
    </source>
</reference>
<proteinExistence type="inferred from homology"/>
<feature type="transmembrane region" description="Helical" evidence="19">
    <location>
        <begin position="37"/>
        <end position="59"/>
    </location>
</feature>
<evidence type="ECO:0000256" key="1">
    <source>
        <dbReference type="ARBA" id="ARBA00001946"/>
    </source>
</evidence>
<evidence type="ECO:0000256" key="17">
    <source>
        <dbReference type="ARBA" id="ARBA00048623"/>
    </source>
</evidence>
<evidence type="ECO:0000256" key="14">
    <source>
        <dbReference type="ARBA" id="ARBA00025228"/>
    </source>
</evidence>
<evidence type="ECO:0000256" key="11">
    <source>
        <dbReference type="ARBA" id="ARBA00022842"/>
    </source>
</evidence>
<evidence type="ECO:0000256" key="2">
    <source>
        <dbReference type="ARBA" id="ARBA00004651"/>
    </source>
</evidence>
<dbReference type="Proteomes" id="UP000800981">
    <property type="component" value="Unassembled WGS sequence"/>
</dbReference>
<evidence type="ECO:0000256" key="6">
    <source>
        <dbReference type="ARBA" id="ARBA00015850"/>
    </source>
</evidence>
<dbReference type="PANTHER" id="PTHR34148">
    <property type="entry name" value="ADENOSYLCOBINAMIDE-GDP RIBAZOLETRANSFERASE"/>
    <property type="match status" value="1"/>
</dbReference>
<evidence type="ECO:0000256" key="9">
    <source>
        <dbReference type="ARBA" id="ARBA00022679"/>
    </source>
</evidence>
<keyword evidence="21" id="KW-1185">Reference proteome</keyword>
<dbReference type="PANTHER" id="PTHR34148:SF1">
    <property type="entry name" value="ADENOSYLCOBINAMIDE-GDP RIBAZOLETRANSFERASE"/>
    <property type="match status" value="1"/>
</dbReference>
<dbReference type="Pfam" id="PF02654">
    <property type="entry name" value="CobS"/>
    <property type="match status" value="1"/>
</dbReference>
<dbReference type="InterPro" id="IPR003805">
    <property type="entry name" value="CobS"/>
</dbReference>
<protein>
    <recommendedName>
        <fullName evidence="6 19">Adenosylcobinamide-GDP ribazoletransferase</fullName>
        <ecNumber evidence="5 19">2.7.8.26</ecNumber>
    </recommendedName>
    <alternativeName>
        <fullName evidence="16 19">Cobalamin synthase</fullName>
    </alternativeName>
    <alternativeName>
        <fullName evidence="15 19">Cobalamin-5'-phosphate synthase</fullName>
    </alternativeName>
</protein>